<evidence type="ECO:0000256" key="2">
    <source>
        <dbReference type="ARBA" id="ARBA00022679"/>
    </source>
</evidence>
<dbReference type="EMBL" id="QUMQ01000001">
    <property type="protein sequence ID" value="REF96667.1"/>
    <property type="molecule type" value="Genomic_DNA"/>
</dbReference>
<dbReference type="AlphaFoldDB" id="A0A3D9ZHE7"/>
<dbReference type="Pfam" id="PF13649">
    <property type="entry name" value="Methyltransf_25"/>
    <property type="match status" value="1"/>
</dbReference>
<evidence type="ECO:0000259" key="4">
    <source>
        <dbReference type="SMART" id="SM00650"/>
    </source>
</evidence>
<protein>
    <submittedName>
        <fullName evidence="5">Trans-aconitate 2-methyltransferase</fullName>
    </submittedName>
</protein>
<evidence type="ECO:0000256" key="3">
    <source>
        <dbReference type="ARBA" id="ARBA00022691"/>
    </source>
</evidence>
<accession>A0A3D9ZHE7</accession>
<gene>
    <name evidence="5" type="ORF">DFJ67_2658</name>
</gene>
<evidence type="ECO:0000313" key="6">
    <source>
        <dbReference type="Proteomes" id="UP000256913"/>
    </source>
</evidence>
<dbReference type="PANTHER" id="PTHR43861:SF1">
    <property type="entry name" value="TRANS-ACONITATE 2-METHYLTRANSFERASE"/>
    <property type="match status" value="1"/>
</dbReference>
<dbReference type="RefSeq" id="WP_116076143.1">
    <property type="nucleotide sequence ID" value="NZ_BONB01000019.1"/>
</dbReference>
<dbReference type="SMART" id="SM00650">
    <property type="entry name" value="rADc"/>
    <property type="match status" value="1"/>
</dbReference>
<dbReference type="PANTHER" id="PTHR43861">
    <property type="entry name" value="TRANS-ACONITATE 2-METHYLTRANSFERASE-RELATED"/>
    <property type="match status" value="1"/>
</dbReference>
<evidence type="ECO:0000313" key="5">
    <source>
        <dbReference type="EMBL" id="REF96667.1"/>
    </source>
</evidence>
<keyword evidence="3" id="KW-0949">S-adenosyl-L-methionine</keyword>
<proteinExistence type="predicted"/>
<keyword evidence="1 5" id="KW-0489">Methyltransferase</keyword>
<dbReference type="InterPro" id="IPR041698">
    <property type="entry name" value="Methyltransf_25"/>
</dbReference>
<dbReference type="OrthoDB" id="5174037at2"/>
<dbReference type="Proteomes" id="UP000256913">
    <property type="component" value="Unassembled WGS sequence"/>
</dbReference>
<feature type="domain" description="Ribosomal RNA adenine methylase transferase N-terminal" evidence="4">
    <location>
        <begin position="21"/>
        <end position="163"/>
    </location>
</feature>
<keyword evidence="2 5" id="KW-0808">Transferase</keyword>
<dbReference type="Gene3D" id="3.40.50.150">
    <property type="entry name" value="Vaccinia Virus protein VP39"/>
    <property type="match status" value="1"/>
</dbReference>
<organism evidence="5 6">
    <name type="scientific">Asanoa ferruginea</name>
    <dbReference type="NCBI Taxonomy" id="53367"/>
    <lineage>
        <taxon>Bacteria</taxon>
        <taxon>Bacillati</taxon>
        <taxon>Actinomycetota</taxon>
        <taxon>Actinomycetes</taxon>
        <taxon>Micromonosporales</taxon>
        <taxon>Micromonosporaceae</taxon>
        <taxon>Asanoa</taxon>
    </lineage>
</organism>
<name>A0A3D9ZHE7_9ACTN</name>
<dbReference type="InterPro" id="IPR029063">
    <property type="entry name" value="SAM-dependent_MTases_sf"/>
</dbReference>
<dbReference type="GO" id="GO:0000179">
    <property type="term" value="F:rRNA (adenine-N6,N6-)-dimethyltransferase activity"/>
    <property type="evidence" value="ECO:0007669"/>
    <property type="project" value="InterPro"/>
</dbReference>
<dbReference type="CDD" id="cd02440">
    <property type="entry name" value="AdoMet_MTases"/>
    <property type="match status" value="1"/>
</dbReference>
<reference evidence="5 6" key="1">
    <citation type="submission" date="2018-08" db="EMBL/GenBank/DDBJ databases">
        <title>Sequencing the genomes of 1000 actinobacteria strains.</title>
        <authorList>
            <person name="Klenk H.-P."/>
        </authorList>
    </citation>
    <scope>NUCLEOTIDE SEQUENCE [LARGE SCALE GENOMIC DNA]</scope>
    <source>
        <strain evidence="5 6">DSM 44099</strain>
    </source>
</reference>
<evidence type="ECO:0000256" key="1">
    <source>
        <dbReference type="ARBA" id="ARBA00022603"/>
    </source>
</evidence>
<comment type="caution">
    <text evidence="5">The sequence shown here is derived from an EMBL/GenBank/DDBJ whole genome shotgun (WGS) entry which is preliminary data.</text>
</comment>
<dbReference type="InterPro" id="IPR020598">
    <property type="entry name" value="rRNA_Ade_methylase_Trfase_N"/>
</dbReference>
<sequence length="246" mass="27136">MTARSWDAESYHRVSAAMDAMAQQVLDRLALDGGETVLDAGCGTGRITAKLLARLPRGRVIAVDADPAMVAIARQTLPEVIESDLLELSLPAKVDAIFSTATFHWVLDHDRLFDRLAAAVRPGGRLVAQCGGAGNIAALRSAADEVAAWPAWRSYFTNFTPNMYFADPAATRRRLARSGFVDVDCWLQPFPVRSDEPLAYLETVPLGPWVQRLPADRRRDYVVQVWDRVAGDTVDYVRLNITARRG</sequence>
<dbReference type="SUPFAM" id="SSF53335">
    <property type="entry name" value="S-adenosyl-L-methionine-dependent methyltransferases"/>
    <property type="match status" value="1"/>
</dbReference>
<keyword evidence="6" id="KW-1185">Reference proteome</keyword>